<gene>
    <name evidence="1" type="ORF">ECPE_LOCUS10338</name>
</gene>
<proteinExistence type="predicted"/>
<evidence type="ECO:0000313" key="3">
    <source>
        <dbReference type="WBParaSite" id="ECPE_0001037001-mRNA-1"/>
    </source>
</evidence>
<dbReference type="Proteomes" id="UP000272942">
    <property type="component" value="Unassembled WGS sequence"/>
</dbReference>
<reference evidence="3" key="1">
    <citation type="submission" date="2016-06" db="UniProtKB">
        <authorList>
            <consortium name="WormBaseParasite"/>
        </authorList>
    </citation>
    <scope>IDENTIFICATION</scope>
</reference>
<protein>
    <submittedName>
        <fullName evidence="3">DUF4160 domain-containing protein</fullName>
    </submittedName>
</protein>
<organism evidence="3">
    <name type="scientific">Echinostoma caproni</name>
    <dbReference type="NCBI Taxonomy" id="27848"/>
    <lineage>
        <taxon>Eukaryota</taxon>
        <taxon>Metazoa</taxon>
        <taxon>Spiralia</taxon>
        <taxon>Lophotrochozoa</taxon>
        <taxon>Platyhelminthes</taxon>
        <taxon>Trematoda</taxon>
        <taxon>Digenea</taxon>
        <taxon>Plagiorchiida</taxon>
        <taxon>Echinostomata</taxon>
        <taxon>Echinostomatoidea</taxon>
        <taxon>Echinostomatidae</taxon>
        <taxon>Echinostoma</taxon>
    </lineage>
</organism>
<reference evidence="1 2" key="2">
    <citation type="submission" date="2018-11" db="EMBL/GenBank/DDBJ databases">
        <authorList>
            <consortium name="Pathogen Informatics"/>
        </authorList>
    </citation>
    <scope>NUCLEOTIDE SEQUENCE [LARGE SCALE GENOMIC DNA]</scope>
    <source>
        <strain evidence="1 2">Egypt</strain>
    </source>
</reference>
<dbReference type="EMBL" id="UZAN01048917">
    <property type="protein sequence ID" value="VDP86899.1"/>
    <property type="molecule type" value="Genomic_DNA"/>
</dbReference>
<dbReference type="AlphaFoldDB" id="A0A183ATQ3"/>
<evidence type="ECO:0000313" key="2">
    <source>
        <dbReference type="Proteomes" id="UP000272942"/>
    </source>
</evidence>
<evidence type="ECO:0000313" key="1">
    <source>
        <dbReference type="EMBL" id="VDP86899.1"/>
    </source>
</evidence>
<accession>A0A183ATQ3</accession>
<sequence>MMWLTDVSRVGTPIALRVVERSTSLAYGIENEVEMTEKVNANDRLWKRWYQQTSEDMLCDLERLCQLWDREWERELERDRSREILSAAT</sequence>
<keyword evidence="2" id="KW-1185">Reference proteome</keyword>
<name>A0A183ATQ3_9TREM</name>
<dbReference type="WBParaSite" id="ECPE_0001037001-mRNA-1">
    <property type="protein sequence ID" value="ECPE_0001037001-mRNA-1"/>
    <property type="gene ID" value="ECPE_0001037001"/>
</dbReference>